<protein>
    <recommendedName>
        <fullName evidence="4">Porin</fullName>
    </recommendedName>
</protein>
<comment type="caution">
    <text evidence="2">The sequence shown here is derived from an EMBL/GenBank/DDBJ whole genome shotgun (WGS) entry which is preliminary data.</text>
</comment>
<evidence type="ECO:0008006" key="4">
    <source>
        <dbReference type="Google" id="ProtNLM"/>
    </source>
</evidence>
<dbReference type="EMBL" id="BMYZ01000004">
    <property type="protein sequence ID" value="GGY86025.1"/>
    <property type="molecule type" value="Genomic_DNA"/>
</dbReference>
<gene>
    <name evidence="2" type="ORF">GCM10011613_33800</name>
</gene>
<keyword evidence="1" id="KW-0732">Signal</keyword>
<dbReference type="RefSeq" id="WP_189420781.1">
    <property type="nucleotide sequence ID" value="NZ_BMYZ01000004.1"/>
</dbReference>
<proteinExistence type="predicted"/>
<dbReference type="Proteomes" id="UP000619761">
    <property type="component" value="Unassembled WGS sequence"/>
</dbReference>
<organism evidence="2 3">
    <name type="scientific">Cellvibrio zantedeschiae</name>
    <dbReference type="NCBI Taxonomy" id="1237077"/>
    <lineage>
        <taxon>Bacteria</taxon>
        <taxon>Pseudomonadati</taxon>
        <taxon>Pseudomonadota</taxon>
        <taxon>Gammaproteobacteria</taxon>
        <taxon>Cellvibrionales</taxon>
        <taxon>Cellvibrionaceae</taxon>
        <taxon>Cellvibrio</taxon>
    </lineage>
</organism>
<evidence type="ECO:0000313" key="2">
    <source>
        <dbReference type="EMBL" id="GGY86025.1"/>
    </source>
</evidence>
<feature type="signal peptide" evidence="1">
    <location>
        <begin position="1"/>
        <end position="28"/>
    </location>
</feature>
<feature type="chain" id="PRO_5047086777" description="Porin" evidence="1">
    <location>
        <begin position="29"/>
        <end position="374"/>
    </location>
</feature>
<accession>A0ABQ3B9Q6</accession>
<evidence type="ECO:0000313" key="3">
    <source>
        <dbReference type="Proteomes" id="UP000619761"/>
    </source>
</evidence>
<evidence type="ECO:0000256" key="1">
    <source>
        <dbReference type="SAM" id="SignalP"/>
    </source>
</evidence>
<reference evidence="3" key="1">
    <citation type="journal article" date="2019" name="Int. J. Syst. Evol. Microbiol.">
        <title>The Global Catalogue of Microorganisms (GCM) 10K type strain sequencing project: providing services to taxonomists for standard genome sequencing and annotation.</title>
        <authorList>
            <consortium name="The Broad Institute Genomics Platform"/>
            <consortium name="The Broad Institute Genome Sequencing Center for Infectious Disease"/>
            <person name="Wu L."/>
            <person name="Ma J."/>
        </authorList>
    </citation>
    <scope>NUCLEOTIDE SEQUENCE [LARGE SCALE GENOMIC DNA]</scope>
    <source>
        <strain evidence="3">KCTC 32239</strain>
    </source>
</reference>
<name>A0ABQ3B9Q6_9GAMM</name>
<keyword evidence="3" id="KW-1185">Reference proteome</keyword>
<sequence length="374" mass="42186">MYTHSKKMLLIKLCFFICSIFLFNSTFAEPYLAFKNNLPCSACHINPIGGGARNTYGAYYGTNVLPQNGGSPILFDAGNLSETFRIGANFRANYEKTDFDKNSAVQTTEDSRGFQTQTGQIYIVFQPKDSRFSLYIDEQVAPGGALNRETFVLAKLIDNHYLKAGKIMLPYGIRLQDDSAFIRQASGINFNNSDNGVELGLQYTHAIINLAVTNGSSGLTNDDKRMQYLLRSEYIGNNWRAGASAIMNDAELGHRTMYNIFGGFNWLGFTFLAEVDQIKDESVSHVPGAYETQRVSFFEVNRELFKGLNLKLTTEYLDPDTHINENQRNRHSLLLEYTPFANIQIRGGVRSGKDIPQRVQGNYSNVFAQVHFYY</sequence>